<dbReference type="Gene3D" id="2.40.50.140">
    <property type="entry name" value="Nucleic acid-binding proteins"/>
    <property type="match status" value="1"/>
</dbReference>
<dbReference type="SUPFAM" id="SSF56091">
    <property type="entry name" value="DNA ligase/mRNA capping enzyme, catalytic domain"/>
    <property type="match status" value="1"/>
</dbReference>
<dbReference type="EC" id="6.5.1.1" evidence="13"/>
<comment type="cofactor">
    <cofactor evidence="13">
        <name>Mg(2+)</name>
        <dbReference type="ChEBI" id="CHEBI:18420"/>
    </cofactor>
</comment>
<dbReference type="InterPro" id="IPR012308">
    <property type="entry name" value="DNA_ligase_ATP-dep_N"/>
</dbReference>
<evidence type="ECO:0000256" key="4">
    <source>
        <dbReference type="ARBA" id="ARBA00022723"/>
    </source>
</evidence>
<comment type="similarity">
    <text evidence="13 15">Belongs to the ATP-dependent DNA ligase family.</text>
</comment>
<dbReference type="InterPro" id="IPR012310">
    <property type="entry name" value="DNA_ligase_ATP-dep_cent"/>
</dbReference>
<evidence type="ECO:0000256" key="6">
    <source>
        <dbReference type="ARBA" id="ARBA00022763"/>
    </source>
</evidence>
<feature type="binding site" evidence="13">
    <location>
        <position position="273"/>
    </location>
    <ligand>
        <name>ATP</name>
        <dbReference type="ChEBI" id="CHEBI:30616"/>
    </ligand>
</feature>
<feature type="binding site" evidence="13">
    <location>
        <position position="339"/>
    </location>
    <ligand>
        <name>ATP</name>
        <dbReference type="ChEBI" id="CHEBI:30616"/>
    </ligand>
</feature>
<evidence type="ECO:0000256" key="11">
    <source>
        <dbReference type="ARBA" id="ARBA00023306"/>
    </source>
</evidence>
<dbReference type="InterPro" id="IPR012340">
    <property type="entry name" value="NA-bd_OB-fold"/>
</dbReference>
<evidence type="ECO:0000256" key="16">
    <source>
        <dbReference type="SAM" id="MobiDB-lite"/>
    </source>
</evidence>
<dbReference type="GO" id="GO:0005524">
    <property type="term" value="F:ATP binding"/>
    <property type="evidence" value="ECO:0007669"/>
    <property type="project" value="UniProtKB-UniRule"/>
</dbReference>
<dbReference type="GO" id="GO:0003910">
    <property type="term" value="F:DNA ligase (ATP) activity"/>
    <property type="evidence" value="ECO:0007669"/>
    <property type="project" value="UniProtKB-UniRule"/>
</dbReference>
<evidence type="ECO:0000256" key="12">
    <source>
        <dbReference type="ARBA" id="ARBA00034003"/>
    </source>
</evidence>
<organism evidence="18 19">
    <name type="scientific">Candidatus Segetimicrobium genomatis</name>
    <dbReference type="NCBI Taxonomy" id="2569760"/>
    <lineage>
        <taxon>Bacteria</taxon>
        <taxon>Bacillati</taxon>
        <taxon>Candidatus Sysuimicrobiota</taxon>
        <taxon>Candidatus Sysuimicrobiia</taxon>
        <taxon>Candidatus Sysuimicrobiales</taxon>
        <taxon>Candidatus Segetimicrobiaceae</taxon>
        <taxon>Candidatus Segetimicrobium</taxon>
    </lineage>
</organism>
<evidence type="ECO:0000313" key="18">
    <source>
        <dbReference type="EMBL" id="TMJ00734.1"/>
    </source>
</evidence>
<comment type="catalytic activity">
    <reaction evidence="12 13 14">
        <text>ATP + (deoxyribonucleotide)n-3'-hydroxyl + 5'-phospho-(deoxyribonucleotide)m = (deoxyribonucleotide)n+m + AMP + diphosphate.</text>
        <dbReference type="EC" id="6.5.1.1"/>
    </reaction>
</comment>
<evidence type="ECO:0000313" key="19">
    <source>
        <dbReference type="Proteomes" id="UP000319353"/>
    </source>
</evidence>
<evidence type="ECO:0000256" key="3">
    <source>
        <dbReference type="ARBA" id="ARBA00022705"/>
    </source>
</evidence>
<comment type="function">
    <text evidence="13">DNA ligase that seals nicks in double-stranded DNA during DNA replication, DNA recombination and DNA repair.</text>
</comment>
<dbReference type="Pfam" id="PF01068">
    <property type="entry name" value="DNA_ligase_A_M"/>
    <property type="match status" value="1"/>
</dbReference>
<feature type="domain" description="ATP-dependent DNA ligase family profile" evidence="17">
    <location>
        <begin position="327"/>
        <end position="454"/>
    </location>
</feature>
<evidence type="ECO:0000256" key="15">
    <source>
        <dbReference type="RuleBase" id="RU004196"/>
    </source>
</evidence>
<feature type="binding site" evidence="13">
    <location>
        <position position="419"/>
    </location>
    <ligand>
        <name>ATP</name>
        <dbReference type="ChEBI" id="CHEBI:30616"/>
    </ligand>
</feature>
<keyword evidence="3 13" id="KW-0235">DNA replication</keyword>
<dbReference type="Pfam" id="PF04675">
    <property type="entry name" value="DNA_ligase_A_N"/>
    <property type="match status" value="1"/>
</dbReference>
<evidence type="ECO:0000256" key="13">
    <source>
        <dbReference type="HAMAP-Rule" id="MF_00407"/>
    </source>
</evidence>
<dbReference type="GO" id="GO:0006281">
    <property type="term" value="P:DNA repair"/>
    <property type="evidence" value="ECO:0007669"/>
    <property type="project" value="UniProtKB-UniRule"/>
</dbReference>
<dbReference type="InterPro" id="IPR000977">
    <property type="entry name" value="DNA_ligase_ATP-dep"/>
</dbReference>
<dbReference type="GO" id="GO:0046872">
    <property type="term" value="F:metal ion binding"/>
    <property type="evidence" value="ECO:0007669"/>
    <property type="project" value="UniProtKB-KW"/>
</dbReference>
<evidence type="ECO:0000256" key="2">
    <source>
        <dbReference type="ARBA" id="ARBA00022618"/>
    </source>
</evidence>
<feature type="region of interest" description="Disordered" evidence="16">
    <location>
        <begin position="547"/>
        <end position="575"/>
    </location>
</feature>
<gene>
    <name evidence="13" type="primary">lig</name>
    <name evidence="18" type="ORF">E6H01_08510</name>
</gene>
<dbReference type="NCBIfam" id="TIGR00574">
    <property type="entry name" value="dnl1"/>
    <property type="match status" value="1"/>
</dbReference>
<dbReference type="GO" id="GO:0006273">
    <property type="term" value="P:lagging strand elongation"/>
    <property type="evidence" value="ECO:0007669"/>
    <property type="project" value="TreeGrafter"/>
</dbReference>
<dbReference type="Pfam" id="PF04679">
    <property type="entry name" value="DNA_ligase_A_C"/>
    <property type="match status" value="1"/>
</dbReference>
<keyword evidence="4 13" id="KW-0479">Metal-binding</keyword>
<keyword evidence="9 13" id="KW-0233">DNA recombination</keyword>
<dbReference type="PANTHER" id="PTHR45674:SF7">
    <property type="entry name" value="DNA LIGASE"/>
    <property type="match status" value="1"/>
</dbReference>
<keyword evidence="6 13" id="KW-0227">DNA damage</keyword>
<dbReference type="Gene3D" id="1.10.3260.10">
    <property type="entry name" value="DNA ligase, ATP-dependent, N-terminal domain"/>
    <property type="match status" value="1"/>
</dbReference>
<dbReference type="GO" id="GO:0006310">
    <property type="term" value="P:DNA recombination"/>
    <property type="evidence" value="ECO:0007669"/>
    <property type="project" value="UniProtKB-UniRule"/>
</dbReference>
<protein>
    <recommendedName>
        <fullName evidence="13">Probable DNA ligase</fullName>
        <ecNumber evidence="13">6.5.1.1</ecNumber>
    </recommendedName>
    <alternativeName>
        <fullName evidence="13">Polydeoxyribonucleotide synthase [ATP]</fullName>
    </alternativeName>
</protein>
<dbReference type="EMBL" id="VBAL01000111">
    <property type="protein sequence ID" value="TMJ00734.1"/>
    <property type="molecule type" value="Genomic_DNA"/>
</dbReference>
<dbReference type="InterPro" id="IPR012309">
    <property type="entry name" value="DNA_ligase_ATP-dep_C"/>
</dbReference>
<keyword evidence="1 13" id="KW-0436">Ligase</keyword>
<feature type="binding site" evidence="13">
    <location>
        <position position="258"/>
    </location>
    <ligand>
        <name>ATP</name>
        <dbReference type="ChEBI" id="CHEBI:30616"/>
    </ligand>
</feature>
<dbReference type="Proteomes" id="UP000319353">
    <property type="component" value="Unassembled WGS sequence"/>
</dbReference>
<evidence type="ECO:0000256" key="14">
    <source>
        <dbReference type="RuleBase" id="RU000617"/>
    </source>
</evidence>
<dbReference type="SUPFAM" id="SSF50249">
    <property type="entry name" value="Nucleic acid-binding proteins"/>
    <property type="match status" value="1"/>
</dbReference>
<keyword evidence="10 13" id="KW-0234">DNA repair</keyword>
<accession>A0A537KYA9</accession>
<dbReference type="InterPro" id="IPR036599">
    <property type="entry name" value="DNA_ligase_N_sf"/>
</dbReference>
<dbReference type="InterPro" id="IPR050191">
    <property type="entry name" value="ATP-dep_DNA_ligase"/>
</dbReference>
<reference evidence="18 19" key="1">
    <citation type="journal article" date="2019" name="Nat. Microbiol.">
        <title>Mediterranean grassland soil C-N compound turnover is dependent on rainfall and depth, and is mediated by genomically divergent microorganisms.</title>
        <authorList>
            <person name="Diamond S."/>
            <person name="Andeer P.F."/>
            <person name="Li Z."/>
            <person name="Crits-Christoph A."/>
            <person name="Burstein D."/>
            <person name="Anantharaman K."/>
            <person name="Lane K.R."/>
            <person name="Thomas B.C."/>
            <person name="Pan C."/>
            <person name="Northen T.R."/>
            <person name="Banfield J.F."/>
        </authorList>
    </citation>
    <scope>NUCLEOTIDE SEQUENCE [LARGE SCALE GENOMIC DNA]</scope>
    <source>
        <strain evidence="18">NP_4</strain>
    </source>
</reference>
<keyword evidence="2 13" id="KW-0132">Cell division</keyword>
<dbReference type="PANTHER" id="PTHR45674">
    <property type="entry name" value="DNA LIGASE 1/3 FAMILY MEMBER"/>
    <property type="match status" value="1"/>
</dbReference>
<dbReference type="GO" id="GO:0051301">
    <property type="term" value="P:cell division"/>
    <property type="evidence" value="ECO:0007669"/>
    <property type="project" value="UniProtKB-KW"/>
</dbReference>
<dbReference type="GO" id="GO:0003677">
    <property type="term" value="F:DNA binding"/>
    <property type="evidence" value="ECO:0007669"/>
    <property type="project" value="InterPro"/>
</dbReference>
<dbReference type="PROSITE" id="PS50160">
    <property type="entry name" value="DNA_LIGASE_A3"/>
    <property type="match status" value="1"/>
</dbReference>
<dbReference type="AlphaFoldDB" id="A0A537KYA9"/>
<dbReference type="HAMAP" id="MF_00407">
    <property type="entry name" value="DNA_ligase"/>
    <property type="match status" value="1"/>
</dbReference>
<evidence type="ECO:0000256" key="5">
    <source>
        <dbReference type="ARBA" id="ARBA00022741"/>
    </source>
</evidence>
<keyword evidence="5 13" id="KW-0547">Nucleotide-binding</keyword>
<feature type="binding site" evidence="13">
    <location>
        <position position="413"/>
    </location>
    <ligand>
        <name>ATP</name>
        <dbReference type="ChEBI" id="CHEBI:30616"/>
    </ligand>
</feature>
<evidence type="ECO:0000259" key="17">
    <source>
        <dbReference type="PROSITE" id="PS50160"/>
    </source>
</evidence>
<dbReference type="InterPro" id="IPR022865">
    <property type="entry name" value="DNA_ligae_ATP-dep_bac/arc"/>
</dbReference>
<keyword evidence="7 13" id="KW-0067">ATP-binding</keyword>
<keyword evidence="11 13" id="KW-0131">Cell cycle</keyword>
<evidence type="ECO:0000256" key="7">
    <source>
        <dbReference type="ARBA" id="ARBA00022840"/>
    </source>
</evidence>
<sequence length="575" mass="63228">MRPLAEVLEAVSGTTSKLQKIDLLAAYLQSLSDGELQIACTYLTGSPFPAGDGRALNVGWSAIADALLDVAGASWADLDSSYLTHGDLGSVAAELLTRKVRAPLFPTPLTLTTVNEIFSRLAASAGKGSRQIKLEAMRSLFENADPLEAKYLVRIITSDMRVGLKEGLLEEAVAKAFGRSLDDVRRANMLISDIGAVAVLARHGRLGEARLQLFRPFRFMLADPIFTPAEAFEPVRGDSDGGGPPEALLVEDKYDGVRAQAHYDGTRLAIFSRTLDEITPSFPELHGDLRALAGRYILDGEIVAWRDGRAIPFTQLQQRLRRKDPSELIAEVPVMLFAFDLLHVDGEDVLDVPLADRQRRLRALRLGASVQQANSTVATTPQDLEVRFREARDRGNEGLVIKRPESRYQPGKRGRQWMKLKEELATLDVVVVAAEQGHGKRAGVLSDVTFAVRNGETLAPIGKAYSGLTDAEIASLTEWFRAHTVVDRGRVKLVEPKIVLEVAFDAITRSPRHPSGYALRFPRIKRIRDDKTPDEINTLEDVARIYEHQGSSRGGSSPKLIASRGRGQIKHDQIQ</sequence>
<proteinExistence type="inferred from homology"/>
<comment type="caution">
    <text evidence="18">The sequence shown here is derived from an EMBL/GenBank/DDBJ whole genome shotgun (WGS) entry which is preliminary data.</text>
</comment>
<keyword evidence="8 13" id="KW-0460">Magnesium</keyword>
<dbReference type="CDD" id="cd07972">
    <property type="entry name" value="OBF_DNA_ligase_Arch_LigB"/>
    <property type="match status" value="1"/>
</dbReference>
<evidence type="ECO:0000256" key="8">
    <source>
        <dbReference type="ARBA" id="ARBA00022842"/>
    </source>
</evidence>
<feature type="binding site" evidence="13">
    <location>
        <position position="251"/>
    </location>
    <ligand>
        <name>ATP</name>
        <dbReference type="ChEBI" id="CHEBI:30616"/>
    </ligand>
</feature>
<evidence type="ECO:0000256" key="10">
    <source>
        <dbReference type="ARBA" id="ARBA00023204"/>
    </source>
</evidence>
<dbReference type="PROSITE" id="PS00333">
    <property type="entry name" value="DNA_LIGASE_A2"/>
    <property type="match status" value="1"/>
</dbReference>
<dbReference type="GO" id="GO:0071897">
    <property type="term" value="P:DNA biosynthetic process"/>
    <property type="evidence" value="ECO:0007669"/>
    <property type="project" value="InterPro"/>
</dbReference>
<name>A0A537KYA9_9BACT</name>
<evidence type="ECO:0000256" key="9">
    <source>
        <dbReference type="ARBA" id="ARBA00023172"/>
    </source>
</evidence>
<dbReference type="PROSITE" id="PS00697">
    <property type="entry name" value="DNA_LIGASE_A1"/>
    <property type="match status" value="1"/>
</dbReference>
<dbReference type="Gene3D" id="3.30.470.30">
    <property type="entry name" value="DNA ligase/mRNA capping enzyme"/>
    <property type="match status" value="1"/>
</dbReference>
<dbReference type="InterPro" id="IPR016059">
    <property type="entry name" value="DNA_ligase_ATP-dep_CS"/>
</dbReference>
<dbReference type="SUPFAM" id="SSF117018">
    <property type="entry name" value="ATP-dependent DNA ligase DNA-binding domain"/>
    <property type="match status" value="1"/>
</dbReference>
<feature type="active site" description="N6-AMP-lysine intermediate" evidence="13">
    <location>
        <position position="253"/>
    </location>
</feature>
<evidence type="ECO:0000256" key="1">
    <source>
        <dbReference type="ARBA" id="ARBA00022598"/>
    </source>
</evidence>
<feature type="binding site" evidence="13">
    <location>
        <position position="301"/>
    </location>
    <ligand>
        <name>ATP</name>
        <dbReference type="ChEBI" id="CHEBI:30616"/>
    </ligand>
</feature>